<feature type="compositionally biased region" description="Basic and acidic residues" evidence="2">
    <location>
        <begin position="412"/>
        <end position="421"/>
    </location>
</feature>
<sequence>MDSACLQEAVEDEFTCPGTLRGSVTSLHSCVQRLFRVDFTIGTEQHDSDSQIWLRLRGLRADVQAAKLFVRGVVNQEQQQEVLYPLSLHCVFCGAGGLFMDCLTRSTSAHIMVGSPGCLLVSGLMEPVVRAFSLISELVERCEPTQSKRSDLGERGLGESLESRRTFKNLVEQWDDRHTLDLLVLPGSVKEILLDLVKEAKLGDDACPPTKQEDSWDRSGSSLGEFALPDAMTTNFIGKFSNVERNTVMNSKSPQENGEGEDRSTELSGGKEFSLLLKFFTAMGYTEDVVKRVLAKTGIQEASQILDLVQQEQDRTDKLLRIGSQNKPCETEHSEEAAKSVLSKRQEMFSDGESRGGATGGGAELRDEDFVLGVLKKAAASCGYNEERVSEVYAKLPDQSMHQLLLELQQKDAKEEGPREMDDVEVVVVSEERGRKRGENQEKAREVPPPKQREVRANRGNEENARELQKQREVRGDVFVSDRNPKIQNGQKQADNIRGPPLSSYNFDRPQTEAAYGAREAAANTKVWGRERRDGFHQQGAAAVVVTGEQRFLEGLHSRFELHLTSSPGKENLRNIVIDGSNVAMSHGLGQFFSCRGIALAVQHFWDRGHRQICAMVPQWRTKNDHRIKEQHFLTKLTELGIVSLTPSREVQGKRISSYDDRMMVRLAWATEGVIVTNDNLRDLADECAEWTEVIRKRLLQYTFVGDLFMVPDDPLGRGGPHLDDFLSTNTRSANSTIPKMLTYRDRSPGTQTQRPYQSRPNHTQTQRPGQSRALRSPEQTTLLQQQLSLVFPGQESMVSLLLQSHPQETDVNALSAMLLGDD</sequence>
<feature type="region of interest" description="Disordered" evidence="2">
    <location>
        <begin position="248"/>
        <end position="267"/>
    </location>
</feature>
<dbReference type="AlphaFoldDB" id="A0AAV2KQX3"/>
<evidence type="ECO:0000259" key="6">
    <source>
        <dbReference type="Pfam" id="PF23053"/>
    </source>
</evidence>
<dbReference type="Proteomes" id="UP001497482">
    <property type="component" value="Chromosome 19"/>
</dbReference>
<evidence type="ECO:0000256" key="1">
    <source>
        <dbReference type="ARBA" id="ARBA00038274"/>
    </source>
</evidence>
<dbReference type="InterPro" id="IPR056629">
    <property type="entry name" value="KH_N4BP1_1st"/>
</dbReference>
<evidence type="ECO:0000259" key="8">
    <source>
        <dbReference type="Pfam" id="PF23255"/>
    </source>
</evidence>
<dbReference type="Pfam" id="PF23052">
    <property type="entry name" value="KH_N4BP1_2nd"/>
    <property type="match status" value="1"/>
</dbReference>
<name>A0AAV2KQX3_KNICA</name>
<evidence type="ECO:0000259" key="7">
    <source>
        <dbReference type="Pfam" id="PF23054"/>
    </source>
</evidence>
<feature type="domain" description="N4BP1 C-terminal UBA" evidence="7">
    <location>
        <begin position="776"/>
        <end position="820"/>
    </location>
</feature>
<gene>
    <name evidence="9" type="ORF">KC01_LOCUS19369</name>
</gene>
<feature type="domain" description="DUF7070" evidence="8">
    <location>
        <begin position="367"/>
        <end position="413"/>
    </location>
</feature>
<evidence type="ECO:0008006" key="11">
    <source>
        <dbReference type="Google" id="ProtNLM"/>
    </source>
</evidence>
<dbReference type="GO" id="GO:0036464">
    <property type="term" value="C:cytoplasmic ribonucleoprotein granule"/>
    <property type="evidence" value="ECO:0007669"/>
    <property type="project" value="TreeGrafter"/>
</dbReference>
<reference evidence="9 10" key="1">
    <citation type="submission" date="2024-04" db="EMBL/GenBank/DDBJ databases">
        <authorList>
            <person name="Waldvogel A.-M."/>
            <person name="Schoenle A."/>
        </authorList>
    </citation>
    <scope>NUCLEOTIDE SEQUENCE [LARGE SCALE GENOMIC DNA]</scope>
</reference>
<proteinExistence type="inferred from homology"/>
<dbReference type="InterPro" id="IPR055498">
    <property type="entry name" value="DUF7070"/>
</dbReference>
<dbReference type="PANTHER" id="PTHR12876:SF28">
    <property type="entry name" value="PROTEIN KHNYN"/>
    <property type="match status" value="1"/>
</dbReference>
<accession>A0AAV2KQX3</accession>
<dbReference type="Pfam" id="PF23255">
    <property type="entry name" value="DUF7070"/>
    <property type="match status" value="1"/>
</dbReference>
<evidence type="ECO:0000259" key="4">
    <source>
        <dbReference type="Pfam" id="PF23050"/>
    </source>
</evidence>
<dbReference type="Gene3D" id="3.40.50.11980">
    <property type="match status" value="1"/>
</dbReference>
<feature type="domain" description="N4BP1 second type I KH-domain" evidence="5">
    <location>
        <begin position="76"/>
        <end position="199"/>
    </location>
</feature>
<feature type="compositionally biased region" description="Basic and acidic residues" evidence="2">
    <location>
        <begin position="430"/>
        <end position="476"/>
    </location>
</feature>
<dbReference type="PANTHER" id="PTHR12876">
    <property type="entry name" value="N4BP1-RELATED"/>
    <property type="match status" value="1"/>
</dbReference>
<dbReference type="InterPro" id="IPR056630">
    <property type="entry name" value="KH_N4BP1_2nd"/>
</dbReference>
<evidence type="ECO:0000256" key="2">
    <source>
        <dbReference type="SAM" id="MobiDB-lite"/>
    </source>
</evidence>
<evidence type="ECO:0000259" key="5">
    <source>
        <dbReference type="Pfam" id="PF23052"/>
    </source>
</evidence>
<protein>
    <recommendedName>
        <fullName evidence="11">RNase NYN domain-containing protein</fullName>
    </recommendedName>
</protein>
<feature type="domain" description="N4BP1 first type I KH-domain" evidence="4">
    <location>
        <begin position="12"/>
        <end position="75"/>
    </location>
</feature>
<dbReference type="Pfam" id="PF23054">
    <property type="entry name" value="UBA_N4BP1_C"/>
    <property type="match status" value="1"/>
</dbReference>
<feature type="region of interest" description="Disordered" evidence="2">
    <location>
        <begin position="412"/>
        <end position="508"/>
    </location>
</feature>
<dbReference type="InterPro" id="IPR036612">
    <property type="entry name" value="KH_dom_type_1_sf"/>
</dbReference>
<evidence type="ECO:0000313" key="9">
    <source>
        <dbReference type="EMBL" id="CAL1589752.1"/>
    </source>
</evidence>
<dbReference type="GO" id="GO:0003729">
    <property type="term" value="F:mRNA binding"/>
    <property type="evidence" value="ECO:0007669"/>
    <property type="project" value="TreeGrafter"/>
</dbReference>
<dbReference type="InterPro" id="IPR056631">
    <property type="entry name" value="UBA_N4BP1"/>
</dbReference>
<dbReference type="InterPro" id="IPR021869">
    <property type="entry name" value="RNase_Zc3h12_NYN"/>
</dbReference>
<dbReference type="GO" id="GO:0005634">
    <property type="term" value="C:nucleus"/>
    <property type="evidence" value="ECO:0007669"/>
    <property type="project" value="TreeGrafter"/>
</dbReference>
<dbReference type="EMBL" id="OZ035841">
    <property type="protein sequence ID" value="CAL1589752.1"/>
    <property type="molecule type" value="Genomic_DNA"/>
</dbReference>
<dbReference type="FunFam" id="3.40.50.11980:FF:000001">
    <property type="entry name" value="ZC3H12A isoform 1"/>
    <property type="match status" value="1"/>
</dbReference>
<dbReference type="GO" id="GO:0004521">
    <property type="term" value="F:RNA endonuclease activity"/>
    <property type="evidence" value="ECO:0007669"/>
    <property type="project" value="TreeGrafter"/>
</dbReference>
<dbReference type="SUPFAM" id="SSF54791">
    <property type="entry name" value="Eukaryotic type KH-domain (KH-domain type I)"/>
    <property type="match status" value="1"/>
</dbReference>
<dbReference type="Pfam" id="PF11977">
    <property type="entry name" value="RNase_Zc3h12a"/>
    <property type="match status" value="1"/>
</dbReference>
<dbReference type="Pfam" id="PF23050">
    <property type="entry name" value="KH_N4BP1_1st"/>
    <property type="match status" value="1"/>
</dbReference>
<evidence type="ECO:0000259" key="3">
    <source>
        <dbReference type="Pfam" id="PF11977"/>
    </source>
</evidence>
<dbReference type="InterPro" id="IPR056578">
    <property type="entry name" value="UBA_N4BP1_C"/>
</dbReference>
<feature type="compositionally biased region" description="Polar residues" evidence="2">
    <location>
        <begin position="749"/>
        <end position="770"/>
    </location>
</feature>
<keyword evidence="10" id="KW-1185">Reference proteome</keyword>
<feature type="domain" description="RNase NYN" evidence="3">
    <location>
        <begin position="573"/>
        <end position="725"/>
    </location>
</feature>
<organism evidence="9 10">
    <name type="scientific">Knipowitschia caucasica</name>
    <name type="common">Caucasian dwarf goby</name>
    <name type="synonym">Pomatoschistus caucasicus</name>
    <dbReference type="NCBI Taxonomy" id="637954"/>
    <lineage>
        <taxon>Eukaryota</taxon>
        <taxon>Metazoa</taxon>
        <taxon>Chordata</taxon>
        <taxon>Craniata</taxon>
        <taxon>Vertebrata</taxon>
        <taxon>Euteleostomi</taxon>
        <taxon>Actinopterygii</taxon>
        <taxon>Neopterygii</taxon>
        <taxon>Teleostei</taxon>
        <taxon>Neoteleostei</taxon>
        <taxon>Acanthomorphata</taxon>
        <taxon>Gobiaria</taxon>
        <taxon>Gobiiformes</taxon>
        <taxon>Gobioidei</taxon>
        <taxon>Gobiidae</taxon>
        <taxon>Gobiinae</taxon>
        <taxon>Knipowitschia</taxon>
    </lineage>
</organism>
<evidence type="ECO:0000313" key="10">
    <source>
        <dbReference type="Proteomes" id="UP001497482"/>
    </source>
</evidence>
<feature type="domain" description="N4BP1 UBA-like" evidence="6">
    <location>
        <begin position="271"/>
        <end position="315"/>
    </location>
</feature>
<feature type="region of interest" description="Disordered" evidence="2">
    <location>
        <begin position="743"/>
        <end position="780"/>
    </location>
</feature>
<dbReference type="Pfam" id="PF23053">
    <property type="entry name" value="UBA_N4BP1"/>
    <property type="match status" value="1"/>
</dbReference>
<dbReference type="InterPro" id="IPR051101">
    <property type="entry name" value="ZC3H12/N4BP1_RNase_Reg"/>
</dbReference>
<comment type="similarity">
    <text evidence="1">Belongs to the N4BP1 family.</text>
</comment>